<comment type="caution">
    <text evidence="2">The sequence shown here is derived from an EMBL/GenBank/DDBJ whole genome shotgun (WGS) entry which is preliminary data.</text>
</comment>
<accession>A0A2N3N261</accession>
<evidence type="ECO:0000313" key="3">
    <source>
        <dbReference type="Proteomes" id="UP000233524"/>
    </source>
</evidence>
<dbReference type="Proteomes" id="UP000233524">
    <property type="component" value="Unassembled WGS sequence"/>
</dbReference>
<gene>
    <name evidence="2" type="ORF">jhhlp_007259</name>
</gene>
<dbReference type="AlphaFoldDB" id="A0A2N3N261"/>
<feature type="non-terminal residue" evidence="2">
    <location>
        <position position="1"/>
    </location>
</feature>
<feature type="compositionally biased region" description="Low complexity" evidence="1">
    <location>
        <begin position="10"/>
        <end position="30"/>
    </location>
</feature>
<protein>
    <submittedName>
        <fullName evidence="2">Uncharacterized protein</fullName>
    </submittedName>
</protein>
<dbReference type="EMBL" id="NLAX01001034">
    <property type="protein sequence ID" value="PKS06511.1"/>
    <property type="molecule type" value="Genomic_DNA"/>
</dbReference>
<evidence type="ECO:0000313" key="2">
    <source>
        <dbReference type="EMBL" id="PKS06511.1"/>
    </source>
</evidence>
<dbReference type="VEuPathDB" id="FungiDB:jhhlp_007259"/>
<feature type="region of interest" description="Disordered" evidence="1">
    <location>
        <begin position="1"/>
        <end position="35"/>
    </location>
</feature>
<feature type="region of interest" description="Disordered" evidence="1">
    <location>
        <begin position="170"/>
        <end position="245"/>
    </location>
</feature>
<dbReference type="OrthoDB" id="5384020at2759"/>
<organism evidence="2 3">
    <name type="scientific">Lomentospora prolificans</name>
    <dbReference type="NCBI Taxonomy" id="41688"/>
    <lineage>
        <taxon>Eukaryota</taxon>
        <taxon>Fungi</taxon>
        <taxon>Dikarya</taxon>
        <taxon>Ascomycota</taxon>
        <taxon>Pezizomycotina</taxon>
        <taxon>Sordariomycetes</taxon>
        <taxon>Hypocreomycetidae</taxon>
        <taxon>Microascales</taxon>
        <taxon>Microascaceae</taxon>
        <taxon>Lomentospora</taxon>
    </lineage>
</organism>
<dbReference type="InParanoid" id="A0A2N3N261"/>
<name>A0A2N3N261_9PEZI</name>
<keyword evidence="3" id="KW-1185">Reference proteome</keyword>
<evidence type="ECO:0000256" key="1">
    <source>
        <dbReference type="SAM" id="MobiDB-lite"/>
    </source>
</evidence>
<feature type="region of interest" description="Disordered" evidence="1">
    <location>
        <begin position="78"/>
        <end position="109"/>
    </location>
</feature>
<sequence>PRPPPFTMSTTNTTTTENNTNNNNNNNNMNRTRRGSVGNAVFSNLFQRSSSTSAGSSSVFPPAINVNEAAQRRRLSVSTLGIHGTSPTSSNAPYHYRRASTSTNSNNSDPIDECAVEEDEMNYPTSAKTAPSTPFRRMSIGGPPVRGFRNGSISTDQSAFSWSEQLRTRAESSVSGQRPSFSFGNSFSTSPPRGGGVQPLQERMRPAPEMQAPPAQAAAVKPKQPERRKPDPFQERILKGDFYMD</sequence>
<feature type="compositionally biased region" description="Polar residues" evidence="1">
    <location>
        <begin position="170"/>
        <end position="191"/>
    </location>
</feature>
<reference evidence="2 3" key="1">
    <citation type="journal article" date="2017" name="G3 (Bethesda)">
        <title>First Draft Genome Sequence of the Pathogenic Fungus Lomentospora prolificans (Formerly Scedosporium prolificans).</title>
        <authorList>
            <person name="Luo R."/>
            <person name="Zimin A."/>
            <person name="Workman R."/>
            <person name="Fan Y."/>
            <person name="Pertea G."/>
            <person name="Grossman N."/>
            <person name="Wear M.P."/>
            <person name="Jia B."/>
            <person name="Miller H."/>
            <person name="Casadevall A."/>
            <person name="Timp W."/>
            <person name="Zhang S.X."/>
            <person name="Salzberg S.L."/>
        </authorList>
    </citation>
    <scope>NUCLEOTIDE SEQUENCE [LARGE SCALE GENOMIC DNA]</scope>
    <source>
        <strain evidence="2 3">JHH-5317</strain>
    </source>
</reference>
<feature type="compositionally biased region" description="Low complexity" evidence="1">
    <location>
        <begin position="207"/>
        <end position="222"/>
    </location>
</feature>
<proteinExistence type="predicted"/>
<feature type="compositionally biased region" description="Basic and acidic residues" evidence="1">
    <location>
        <begin position="223"/>
        <end position="239"/>
    </location>
</feature>